<accession>A0ABU9K651</accession>
<sequence>MLKNDKVTEMKMDFSDILWMSSGIVIILLLIAMANFFIVS</sequence>
<keyword evidence="1" id="KW-1133">Transmembrane helix</keyword>
<organism evidence="2 3">
    <name type="scientific">Rossellomorea oryzaecorticis</name>
    <dbReference type="NCBI Taxonomy" id="1396505"/>
    <lineage>
        <taxon>Bacteria</taxon>
        <taxon>Bacillati</taxon>
        <taxon>Bacillota</taxon>
        <taxon>Bacilli</taxon>
        <taxon>Bacillales</taxon>
        <taxon>Bacillaceae</taxon>
        <taxon>Rossellomorea</taxon>
    </lineage>
</organism>
<name>A0ABU9K651_9BACI</name>
<keyword evidence="1" id="KW-0472">Membrane</keyword>
<keyword evidence="1" id="KW-0812">Transmembrane</keyword>
<comment type="caution">
    <text evidence="2">The sequence shown here is derived from an EMBL/GenBank/DDBJ whole genome shotgun (WGS) entry which is preliminary data.</text>
</comment>
<protein>
    <submittedName>
        <fullName evidence="2">Uncharacterized protein</fullName>
    </submittedName>
</protein>
<gene>
    <name evidence="2" type="ORF">AAEO50_04505</name>
</gene>
<evidence type="ECO:0000313" key="3">
    <source>
        <dbReference type="Proteomes" id="UP001389717"/>
    </source>
</evidence>
<evidence type="ECO:0000256" key="1">
    <source>
        <dbReference type="SAM" id="Phobius"/>
    </source>
</evidence>
<dbReference type="Proteomes" id="UP001389717">
    <property type="component" value="Unassembled WGS sequence"/>
</dbReference>
<reference evidence="2 3" key="1">
    <citation type="submission" date="2024-04" db="EMBL/GenBank/DDBJ databases">
        <title>Bacillus oryzaecorticis sp. nov., a moderately halophilic bacterium isolated from rice husks.</title>
        <authorList>
            <person name="Zhu H.-S."/>
        </authorList>
    </citation>
    <scope>NUCLEOTIDE SEQUENCE [LARGE SCALE GENOMIC DNA]</scope>
    <source>
        <strain evidence="2 3">ZC255</strain>
    </source>
</reference>
<feature type="transmembrane region" description="Helical" evidence="1">
    <location>
        <begin position="17"/>
        <end position="39"/>
    </location>
</feature>
<dbReference type="RefSeq" id="WP_341980905.1">
    <property type="nucleotide sequence ID" value="NZ_JBBYAF010000006.1"/>
</dbReference>
<dbReference type="EMBL" id="JBBYAF010000006">
    <property type="protein sequence ID" value="MEL3971534.1"/>
    <property type="molecule type" value="Genomic_DNA"/>
</dbReference>
<evidence type="ECO:0000313" key="2">
    <source>
        <dbReference type="EMBL" id="MEL3971534.1"/>
    </source>
</evidence>
<keyword evidence="3" id="KW-1185">Reference proteome</keyword>
<proteinExistence type="predicted"/>